<dbReference type="EMBL" id="HBIV01011982">
    <property type="protein sequence ID" value="CAE0657346.1"/>
    <property type="molecule type" value="Transcribed_RNA"/>
</dbReference>
<dbReference type="Pfam" id="PF00400">
    <property type="entry name" value="WD40"/>
    <property type="match status" value="3"/>
</dbReference>
<evidence type="ECO:0000256" key="9">
    <source>
        <dbReference type="ARBA" id="ARBA00024017"/>
    </source>
</evidence>
<evidence type="ECO:0000313" key="12">
    <source>
        <dbReference type="EMBL" id="CAE0657346.1"/>
    </source>
</evidence>
<reference evidence="12" key="1">
    <citation type="submission" date="2021-01" db="EMBL/GenBank/DDBJ databases">
        <authorList>
            <person name="Corre E."/>
            <person name="Pelletier E."/>
            <person name="Niang G."/>
            <person name="Scheremetjew M."/>
            <person name="Finn R."/>
            <person name="Kale V."/>
            <person name="Holt S."/>
            <person name="Cochrane G."/>
            <person name="Meng A."/>
            <person name="Brown T."/>
            <person name="Cohen L."/>
        </authorList>
    </citation>
    <scope>NUCLEOTIDE SEQUENCE</scope>
    <source>
        <strain evidence="12">CCCM811</strain>
    </source>
</reference>
<feature type="repeat" description="WD" evidence="11">
    <location>
        <begin position="55"/>
        <end position="97"/>
    </location>
</feature>
<dbReference type="SMART" id="SM00320">
    <property type="entry name" value="WD40"/>
    <property type="match status" value="3"/>
</dbReference>
<dbReference type="GO" id="GO:0005829">
    <property type="term" value="C:cytosol"/>
    <property type="evidence" value="ECO:0007669"/>
    <property type="project" value="UniProtKB-SubCell"/>
</dbReference>
<organism evidence="12">
    <name type="scientific">Lotharella globosa</name>
    <dbReference type="NCBI Taxonomy" id="91324"/>
    <lineage>
        <taxon>Eukaryota</taxon>
        <taxon>Sar</taxon>
        <taxon>Rhizaria</taxon>
        <taxon>Cercozoa</taxon>
        <taxon>Chlorarachniophyceae</taxon>
        <taxon>Lotharella</taxon>
    </lineage>
</organism>
<comment type="similarity">
    <text evidence="9">Belongs to the WD repeat peroxin-7 family.</text>
</comment>
<evidence type="ECO:0000256" key="3">
    <source>
        <dbReference type="ARBA" id="ARBA00022448"/>
    </source>
</evidence>
<evidence type="ECO:0000256" key="4">
    <source>
        <dbReference type="ARBA" id="ARBA00022490"/>
    </source>
</evidence>
<dbReference type="PANTHER" id="PTHR46027">
    <property type="entry name" value="PEROXISOMAL TARGETING SIGNAL 2 RECEPTOR"/>
    <property type="match status" value="1"/>
</dbReference>
<keyword evidence="6" id="KW-0677">Repeat</keyword>
<dbReference type="InterPro" id="IPR019775">
    <property type="entry name" value="WD40_repeat_CS"/>
</dbReference>
<proteinExistence type="inferred from homology"/>
<comment type="subcellular location">
    <subcellularLocation>
        <location evidence="2">Cytoplasm</location>
        <location evidence="2">Cytosol</location>
    </subcellularLocation>
    <subcellularLocation>
        <location evidence="1">Peroxisome matrix</location>
    </subcellularLocation>
</comment>
<dbReference type="PROSITE" id="PS50082">
    <property type="entry name" value="WD_REPEATS_2"/>
    <property type="match status" value="2"/>
</dbReference>
<dbReference type="InterPro" id="IPR015943">
    <property type="entry name" value="WD40/YVTN_repeat-like_dom_sf"/>
</dbReference>
<dbReference type="PROSITE" id="PS00678">
    <property type="entry name" value="WD_REPEATS_1"/>
    <property type="match status" value="1"/>
</dbReference>
<keyword evidence="7" id="KW-0653">Protein transport</keyword>
<keyword evidence="8" id="KW-0576">Peroxisome</keyword>
<protein>
    <recommendedName>
        <fullName evidence="10">Peroxin-7</fullName>
    </recommendedName>
</protein>
<accession>A0A7S3YNT7</accession>
<gene>
    <name evidence="12" type="ORF">LGLO00237_LOCUS8914</name>
</gene>
<keyword evidence="3" id="KW-0813">Transport</keyword>
<dbReference type="AlphaFoldDB" id="A0A7S3YNT7"/>
<dbReference type="PRINTS" id="PR00320">
    <property type="entry name" value="GPROTEINBRPT"/>
</dbReference>
<dbReference type="InterPro" id="IPR020472">
    <property type="entry name" value="WD40_PAC1"/>
</dbReference>
<evidence type="ECO:0000256" key="8">
    <source>
        <dbReference type="ARBA" id="ARBA00023140"/>
    </source>
</evidence>
<dbReference type="GO" id="GO:0005053">
    <property type="term" value="F:peroxisome matrix targeting signal-2 binding"/>
    <property type="evidence" value="ECO:0007669"/>
    <property type="project" value="InterPro"/>
</dbReference>
<name>A0A7S3YNT7_9EUKA</name>
<evidence type="ECO:0000256" key="10">
    <source>
        <dbReference type="ARBA" id="ARBA00032565"/>
    </source>
</evidence>
<evidence type="ECO:0000256" key="11">
    <source>
        <dbReference type="PROSITE-ProRule" id="PRU00221"/>
    </source>
</evidence>
<dbReference type="GO" id="GO:0005782">
    <property type="term" value="C:peroxisomal matrix"/>
    <property type="evidence" value="ECO:0007669"/>
    <property type="project" value="UniProtKB-SubCell"/>
</dbReference>
<dbReference type="InterPro" id="IPR044536">
    <property type="entry name" value="PEX7"/>
</dbReference>
<dbReference type="InterPro" id="IPR001680">
    <property type="entry name" value="WD40_rpt"/>
</dbReference>
<dbReference type="PROSITE" id="PS50294">
    <property type="entry name" value="WD_REPEATS_REGION"/>
    <property type="match status" value="2"/>
</dbReference>
<sequence length="152" mass="17241">MNDKKAIQTIPAHKYEILTMDWSKYDANILATGSVDKTIKIWDRRAIEKGEVAVLEGHEFAVRRVRWSPHKPDVLASASYDMSLRVWDVKKDRKTPSKSIQFDHHTEFVLGVDFNNYMEGVVATCSWDESVTVFDSTKPPPKTGLSTTAPSK</sequence>
<dbReference type="PANTHER" id="PTHR46027:SF1">
    <property type="entry name" value="PEROXISOMAL TARGETING SIGNAL 2 RECEPTOR"/>
    <property type="match status" value="1"/>
</dbReference>
<dbReference type="InterPro" id="IPR036322">
    <property type="entry name" value="WD40_repeat_dom_sf"/>
</dbReference>
<dbReference type="Gene3D" id="2.130.10.10">
    <property type="entry name" value="YVTN repeat-like/Quinoprotein amine dehydrogenase"/>
    <property type="match status" value="1"/>
</dbReference>
<feature type="repeat" description="WD" evidence="11">
    <location>
        <begin position="10"/>
        <end position="43"/>
    </location>
</feature>
<evidence type="ECO:0000256" key="2">
    <source>
        <dbReference type="ARBA" id="ARBA00004514"/>
    </source>
</evidence>
<keyword evidence="4" id="KW-0963">Cytoplasm</keyword>
<dbReference type="SUPFAM" id="SSF50978">
    <property type="entry name" value="WD40 repeat-like"/>
    <property type="match status" value="1"/>
</dbReference>
<evidence type="ECO:0000256" key="1">
    <source>
        <dbReference type="ARBA" id="ARBA00004253"/>
    </source>
</evidence>
<evidence type="ECO:0000256" key="7">
    <source>
        <dbReference type="ARBA" id="ARBA00022927"/>
    </source>
</evidence>
<dbReference type="GO" id="GO:0016558">
    <property type="term" value="P:protein import into peroxisome matrix"/>
    <property type="evidence" value="ECO:0007669"/>
    <property type="project" value="InterPro"/>
</dbReference>
<evidence type="ECO:0000256" key="5">
    <source>
        <dbReference type="ARBA" id="ARBA00022574"/>
    </source>
</evidence>
<evidence type="ECO:0000256" key="6">
    <source>
        <dbReference type="ARBA" id="ARBA00022737"/>
    </source>
</evidence>
<keyword evidence="5 11" id="KW-0853">WD repeat</keyword>